<organism evidence="1 2">
    <name type="scientific">Panagrolaimus sp. ES5</name>
    <dbReference type="NCBI Taxonomy" id="591445"/>
    <lineage>
        <taxon>Eukaryota</taxon>
        <taxon>Metazoa</taxon>
        <taxon>Ecdysozoa</taxon>
        <taxon>Nematoda</taxon>
        <taxon>Chromadorea</taxon>
        <taxon>Rhabditida</taxon>
        <taxon>Tylenchina</taxon>
        <taxon>Panagrolaimomorpha</taxon>
        <taxon>Panagrolaimoidea</taxon>
        <taxon>Panagrolaimidae</taxon>
        <taxon>Panagrolaimus</taxon>
    </lineage>
</organism>
<sequence>MFRILQKIYNYARAKHDDDCIARLNYSFTPKILFLLIIFIALKQFAGHPIQCWVSADLLIHWEGYIEKYCFVEGTYFVNQSEPMMPAKDAREDLKIKYYKWIPVFLCVQLVLFLAVKKFWSFSSESSGLDIYSIFGTCPLAPEAPKDNIKLVRIYVQRYQKILKYESKRIEKIWGCLSTTSYLTYLFLIYKVLALVNVGFQLWWMNHYFNTEYPLWGIGVLQNLYNKKDWIASGVFPRITFCDFIRRDETNSGPMSFPVQCVLVSYF</sequence>
<evidence type="ECO:0000313" key="1">
    <source>
        <dbReference type="Proteomes" id="UP000887579"/>
    </source>
</evidence>
<name>A0AC34FIV9_9BILA</name>
<protein>
    <submittedName>
        <fullName evidence="2">Innexin</fullName>
    </submittedName>
</protein>
<dbReference type="Proteomes" id="UP000887579">
    <property type="component" value="Unplaced"/>
</dbReference>
<evidence type="ECO:0000313" key="2">
    <source>
        <dbReference type="WBParaSite" id="ES5_v2.g16881.t1"/>
    </source>
</evidence>
<accession>A0AC34FIV9</accession>
<proteinExistence type="predicted"/>
<reference evidence="2" key="1">
    <citation type="submission" date="2022-11" db="UniProtKB">
        <authorList>
            <consortium name="WormBaseParasite"/>
        </authorList>
    </citation>
    <scope>IDENTIFICATION</scope>
</reference>
<dbReference type="WBParaSite" id="ES5_v2.g16881.t1">
    <property type="protein sequence ID" value="ES5_v2.g16881.t1"/>
    <property type="gene ID" value="ES5_v2.g16881"/>
</dbReference>